<evidence type="ECO:0000313" key="3">
    <source>
        <dbReference type="Proteomes" id="UP000075320"/>
    </source>
</evidence>
<evidence type="ECO:0000313" key="2">
    <source>
        <dbReference type="EMBL" id="KYG65676.1"/>
    </source>
</evidence>
<sequence length="296" mass="33892">MAAVQCKMEIPAVQGLQENTLTVGREFILACEGEFSRDLQTDKVQLIIPPEFKYNIHLLGFEFRNPTTADIKVTGYRAGDFKIPDLKITDGSQTISLGEIAYKIESVLPPQQPGEQQAKQEPYGAIGPAKLPVPMLYWAILAGVIGLVLLMILGRIYRVVQRRSMLERLREHDSAMTPLSQFHQDLRRLQRKNPVYFGVPATAEDVQAAFESLHRSFLLFLTRQYRVPAFEWGERFVLRDLKKYHSRLFAEFGADIKKLYREYSHGAKDKTKLSETDILNLTARTRTLVEKMEAFK</sequence>
<keyword evidence="3" id="KW-1185">Reference proteome</keyword>
<dbReference type="AlphaFoldDB" id="A0A150WMS8"/>
<keyword evidence="1" id="KW-0812">Transmembrane</keyword>
<comment type="caution">
    <text evidence="2">The sequence shown here is derived from an EMBL/GenBank/DDBJ whole genome shotgun (WGS) entry which is preliminary data.</text>
</comment>
<gene>
    <name evidence="2" type="ORF">AZI86_00955</name>
</gene>
<evidence type="ECO:0000256" key="1">
    <source>
        <dbReference type="SAM" id="Phobius"/>
    </source>
</evidence>
<keyword evidence="1" id="KW-1133">Transmembrane helix</keyword>
<organism evidence="2 3">
    <name type="scientific">Bdellovibrio bacteriovorus</name>
    <dbReference type="NCBI Taxonomy" id="959"/>
    <lineage>
        <taxon>Bacteria</taxon>
        <taxon>Pseudomonadati</taxon>
        <taxon>Bdellovibrionota</taxon>
        <taxon>Bdellovibrionia</taxon>
        <taxon>Bdellovibrionales</taxon>
        <taxon>Pseudobdellovibrionaceae</taxon>
        <taxon>Bdellovibrio</taxon>
    </lineage>
</organism>
<feature type="transmembrane region" description="Helical" evidence="1">
    <location>
        <begin position="135"/>
        <end position="157"/>
    </location>
</feature>
<protein>
    <recommendedName>
        <fullName evidence="4">DUF4381 domain-containing protein</fullName>
    </recommendedName>
</protein>
<dbReference type="Proteomes" id="UP000075320">
    <property type="component" value="Unassembled WGS sequence"/>
</dbReference>
<proteinExistence type="predicted"/>
<dbReference type="RefSeq" id="WP_061833220.1">
    <property type="nucleotide sequence ID" value="NZ_LUKE01000001.1"/>
</dbReference>
<evidence type="ECO:0008006" key="4">
    <source>
        <dbReference type="Google" id="ProtNLM"/>
    </source>
</evidence>
<reference evidence="2 3" key="1">
    <citation type="submission" date="2016-03" db="EMBL/GenBank/DDBJ databases">
        <authorList>
            <person name="Ploux O."/>
        </authorList>
    </citation>
    <scope>NUCLEOTIDE SEQUENCE [LARGE SCALE GENOMIC DNA]</scope>
    <source>
        <strain evidence="2 3">R0</strain>
    </source>
</reference>
<dbReference type="EMBL" id="LUKE01000001">
    <property type="protein sequence ID" value="KYG65676.1"/>
    <property type="molecule type" value="Genomic_DNA"/>
</dbReference>
<name>A0A150WMS8_BDEBC</name>
<accession>A0A150WMS8</accession>
<keyword evidence="1" id="KW-0472">Membrane</keyword>
<dbReference type="OrthoDB" id="5290265at2"/>